<feature type="domain" description="Replication-associated protein ORF2/G2P" evidence="1">
    <location>
        <begin position="58"/>
        <end position="156"/>
    </location>
</feature>
<comment type="caution">
    <text evidence="2">The sequence shown here is derived from an EMBL/GenBank/DDBJ whole genome shotgun (WGS) entry which is preliminary data.</text>
</comment>
<dbReference type="EMBL" id="AAMJGV010000046">
    <property type="protein sequence ID" value="EDH9285461.1"/>
    <property type="molecule type" value="Genomic_DNA"/>
</dbReference>
<reference evidence="2" key="1">
    <citation type="submission" date="2018-07" db="EMBL/GenBank/DDBJ databases">
        <authorList>
            <person name="Ashton P.M."/>
            <person name="Dallman T."/>
            <person name="Nair S."/>
            <person name="De Pinna E."/>
            <person name="Peters T."/>
            <person name="Grant K."/>
        </authorList>
    </citation>
    <scope>NUCLEOTIDE SEQUENCE</scope>
    <source>
        <strain evidence="2">368339</strain>
    </source>
</reference>
<dbReference type="InterPro" id="IPR056906">
    <property type="entry name" value="ORF2/G2P_dom"/>
</dbReference>
<accession>A0A635Z3B4</accession>
<proteinExistence type="predicted"/>
<protein>
    <submittedName>
        <fullName evidence="2">Replication protein</fullName>
    </submittedName>
</protein>
<organism evidence="2">
    <name type="scientific">Salmonella virchow</name>
    <dbReference type="NCBI Taxonomy" id="48409"/>
    <lineage>
        <taxon>Bacteria</taxon>
        <taxon>Pseudomonadati</taxon>
        <taxon>Pseudomonadota</taxon>
        <taxon>Gammaproteobacteria</taxon>
        <taxon>Enterobacterales</taxon>
        <taxon>Enterobacteriaceae</taxon>
        <taxon>Salmonella</taxon>
    </lineage>
</organism>
<sequence>MATLKLYHNGLTAGIPPMKNNHTRAKRGEVKGWSKTASRNNTKFLRSVYVPDLTGAAVAFTLTIRDCPPTSDDWKILRETFIKRLRRAGLVRLHWLTEWQKRGVPHLHGIAYFPAAYEAATVVWNWLAVAEKYGANIRSQHVVPVTDMQGWFMYLAKHAGRSETHYQRNPEFVPAGWAKTGRVWGYCGDWPIDEPMQLDASHAAFCALRRICRNWRLADARSANYGKVKDAEKKRRRRIVSARTMLRCNKLGQSACHGVSEWIPLDVSLTAAYWCMSQHPMPEVDDSRHQIEI</sequence>
<name>A0A635Z3B4_SALVI</name>
<evidence type="ECO:0000259" key="1">
    <source>
        <dbReference type="Pfam" id="PF23343"/>
    </source>
</evidence>
<gene>
    <name evidence="2" type="ORF">CC415_23190</name>
</gene>
<evidence type="ECO:0000313" key="2">
    <source>
        <dbReference type="EMBL" id="EDH9285461.1"/>
    </source>
</evidence>
<dbReference type="Pfam" id="PF23343">
    <property type="entry name" value="REP_ORF2-G2P"/>
    <property type="match status" value="1"/>
</dbReference>
<dbReference type="AlphaFoldDB" id="A0A635Z3B4"/>